<dbReference type="GO" id="GO:0000976">
    <property type="term" value="F:transcription cis-regulatory region binding"/>
    <property type="evidence" value="ECO:0007669"/>
    <property type="project" value="TreeGrafter"/>
</dbReference>
<feature type="domain" description="HTH tetR-type" evidence="3">
    <location>
        <begin position="1"/>
        <end position="56"/>
    </location>
</feature>
<gene>
    <name evidence="4" type="primary">kstR2_8</name>
    <name evidence="4" type="ORF">I601_2570</name>
</gene>
<dbReference type="KEGG" id="ndk:I601_2570"/>
<keyword evidence="1 2" id="KW-0238">DNA-binding</keyword>
<dbReference type="InterPro" id="IPR009057">
    <property type="entry name" value="Homeodomain-like_sf"/>
</dbReference>
<name>A0A1A9GLL0_9ACTN</name>
<feature type="DNA-binding region" description="H-T-H motif" evidence="2">
    <location>
        <begin position="19"/>
        <end position="38"/>
    </location>
</feature>
<dbReference type="Gene3D" id="1.10.357.10">
    <property type="entry name" value="Tetracycline Repressor, domain 2"/>
    <property type="match status" value="1"/>
</dbReference>
<sequence length="187" mass="20587">MIVASAVHNFTERGYHGTSMRDIARGADVTVASIYHHFPAKQDILRDIMVSTMRDILEQTRASVAAVETTAATRLGALMRTWVLFHTTRRSEALIGASELRSLDDRGRRLVIGLRDEQEAVFRILVEEGVTTGEFGTAHPLEAARAVINMGYSIAAWYRPDGEASPEEMAERYCDLALATVSASPAH</sequence>
<dbReference type="RefSeq" id="WP_218917665.1">
    <property type="nucleotide sequence ID" value="NZ_CP015079.1"/>
</dbReference>
<dbReference type="PANTHER" id="PTHR30055:SF237">
    <property type="entry name" value="TRANSCRIPTIONAL REPRESSOR MCE3R"/>
    <property type="match status" value="1"/>
</dbReference>
<organism evidence="4 5">
    <name type="scientific">Nocardioides dokdonensis FR1436</name>
    <dbReference type="NCBI Taxonomy" id="1300347"/>
    <lineage>
        <taxon>Bacteria</taxon>
        <taxon>Bacillati</taxon>
        <taxon>Actinomycetota</taxon>
        <taxon>Actinomycetes</taxon>
        <taxon>Propionibacteriales</taxon>
        <taxon>Nocardioidaceae</taxon>
        <taxon>Nocardioides</taxon>
    </lineage>
</organism>
<evidence type="ECO:0000313" key="5">
    <source>
        <dbReference type="Proteomes" id="UP000077868"/>
    </source>
</evidence>
<evidence type="ECO:0000256" key="1">
    <source>
        <dbReference type="ARBA" id="ARBA00023125"/>
    </source>
</evidence>
<dbReference type="InterPro" id="IPR023772">
    <property type="entry name" value="DNA-bd_HTH_TetR-type_CS"/>
</dbReference>
<dbReference type="PROSITE" id="PS01081">
    <property type="entry name" value="HTH_TETR_1"/>
    <property type="match status" value="1"/>
</dbReference>
<dbReference type="InterPro" id="IPR050109">
    <property type="entry name" value="HTH-type_TetR-like_transc_reg"/>
</dbReference>
<dbReference type="SUPFAM" id="SSF48498">
    <property type="entry name" value="Tetracyclin repressor-like, C-terminal domain"/>
    <property type="match status" value="1"/>
</dbReference>
<dbReference type="STRING" id="1300347.I601_2570"/>
<dbReference type="GO" id="GO:0003700">
    <property type="term" value="F:DNA-binding transcription factor activity"/>
    <property type="evidence" value="ECO:0007669"/>
    <property type="project" value="TreeGrafter"/>
</dbReference>
<dbReference type="InterPro" id="IPR041490">
    <property type="entry name" value="KstR2_TetR_C"/>
</dbReference>
<protein>
    <submittedName>
        <fullName evidence="4">HTH-type transcriptional repressor KstR2</fullName>
    </submittedName>
</protein>
<dbReference type="Pfam" id="PF00440">
    <property type="entry name" value="TetR_N"/>
    <property type="match status" value="1"/>
</dbReference>
<dbReference type="Proteomes" id="UP000077868">
    <property type="component" value="Chromosome"/>
</dbReference>
<dbReference type="InterPro" id="IPR001647">
    <property type="entry name" value="HTH_TetR"/>
</dbReference>
<dbReference type="InterPro" id="IPR036271">
    <property type="entry name" value="Tet_transcr_reg_TetR-rel_C_sf"/>
</dbReference>
<dbReference type="EMBL" id="CP015079">
    <property type="protein sequence ID" value="ANH38986.1"/>
    <property type="molecule type" value="Genomic_DNA"/>
</dbReference>
<dbReference type="SUPFAM" id="SSF46689">
    <property type="entry name" value="Homeodomain-like"/>
    <property type="match status" value="1"/>
</dbReference>
<dbReference type="PATRIC" id="fig|1300347.3.peg.2562"/>
<dbReference type="PANTHER" id="PTHR30055">
    <property type="entry name" value="HTH-TYPE TRANSCRIPTIONAL REGULATOR RUTR"/>
    <property type="match status" value="1"/>
</dbReference>
<keyword evidence="5" id="KW-1185">Reference proteome</keyword>
<evidence type="ECO:0000256" key="2">
    <source>
        <dbReference type="PROSITE-ProRule" id="PRU00335"/>
    </source>
</evidence>
<dbReference type="AlphaFoldDB" id="A0A1A9GLL0"/>
<reference evidence="4 5" key="1">
    <citation type="submission" date="2016-03" db="EMBL/GenBank/DDBJ databases">
        <title>Complete genome sequence of a soil Actinobacterium, Nocardioides dokdonensis FR1436.</title>
        <authorList>
            <person name="Kwon S.-K."/>
            <person name="Kim K."/>
            <person name="Kim J.F."/>
        </authorList>
    </citation>
    <scope>NUCLEOTIDE SEQUENCE [LARGE SCALE GENOMIC DNA]</scope>
    <source>
        <strain evidence="4 5">FR1436</strain>
    </source>
</reference>
<accession>A0A1A9GLL0</accession>
<dbReference type="PROSITE" id="PS50977">
    <property type="entry name" value="HTH_TETR_2"/>
    <property type="match status" value="1"/>
</dbReference>
<dbReference type="PRINTS" id="PR00455">
    <property type="entry name" value="HTHTETR"/>
</dbReference>
<proteinExistence type="predicted"/>
<dbReference type="Pfam" id="PF17932">
    <property type="entry name" value="TetR_C_24"/>
    <property type="match status" value="1"/>
</dbReference>
<evidence type="ECO:0000313" key="4">
    <source>
        <dbReference type="EMBL" id="ANH38986.1"/>
    </source>
</evidence>
<evidence type="ECO:0000259" key="3">
    <source>
        <dbReference type="PROSITE" id="PS50977"/>
    </source>
</evidence>